<reference evidence="4 5" key="2">
    <citation type="journal article" date="2021" name="Syst. Appl. Microbiol.">
        <title>Phylogenetic classification of ten novel species belonging to the genus Bifidobacterium comprising B. phasiani sp. nov., B. pongonis sp. nov., B. saguinibicoloris sp. nov., B. colobi sp. nov., B. simiiventris sp. nov., B. santillanense sp. nov., B. miconis sp. nov., B. amazonense sp. nov., B. pluvialisilvae sp. nov., and B. miconisargentati sp. nov.</title>
        <authorList>
            <person name="Lugli G.A."/>
            <person name="Calvete-Torre I."/>
            <person name="Alessandri G."/>
            <person name="Milani C."/>
            <person name="Turroni F."/>
            <person name="Laiolo P."/>
            <person name="Ossiprandi M.C."/>
            <person name="Margolles A."/>
            <person name="Ruiz L."/>
            <person name="Ventura M."/>
        </authorList>
    </citation>
    <scope>NUCLEOTIDE SEQUENCE [LARGE SCALE GENOMIC DNA]</scope>
    <source>
        <strain evidence="4 5">MA1</strain>
    </source>
</reference>
<accession>A0ABS9VUN4</accession>
<dbReference type="EMBL" id="JAFEJT020000018">
    <property type="protein sequence ID" value="MCH9275807.1"/>
    <property type="molecule type" value="Genomic_DNA"/>
</dbReference>
<comment type="caution">
    <text evidence="4">The sequence shown here is derived from an EMBL/GenBank/DDBJ whole genome shotgun (WGS) entry which is preliminary data.</text>
</comment>
<evidence type="ECO:0000256" key="3">
    <source>
        <dbReference type="SAM" id="MobiDB-lite"/>
    </source>
</evidence>
<evidence type="ECO:0000256" key="2">
    <source>
        <dbReference type="PROSITE-ProRule" id="PRU00252"/>
    </source>
</evidence>
<dbReference type="InterPro" id="IPR000424">
    <property type="entry name" value="Primosome_PriB/ssb"/>
</dbReference>
<evidence type="ECO:0000256" key="1">
    <source>
        <dbReference type="ARBA" id="ARBA00023125"/>
    </source>
</evidence>
<dbReference type="InterPro" id="IPR012340">
    <property type="entry name" value="NA-bd_OB-fold"/>
</dbReference>
<dbReference type="CDD" id="cd04496">
    <property type="entry name" value="SSB_OBF"/>
    <property type="match status" value="1"/>
</dbReference>
<dbReference type="Pfam" id="PF00436">
    <property type="entry name" value="SSB"/>
    <property type="match status" value="1"/>
</dbReference>
<dbReference type="RefSeq" id="WP_241513525.1">
    <property type="nucleotide sequence ID" value="NZ_JAFEJT020000018.1"/>
</dbReference>
<name>A0ABS9VUN4_9BIFI</name>
<protein>
    <submittedName>
        <fullName evidence="4">Single-stranded DNA-binding protein</fullName>
    </submittedName>
</protein>
<reference evidence="4 5" key="1">
    <citation type="journal article" date="2021" name="Environ. Microbiol.">
        <title>Genetic insights into the dark matter of the mammalian gut microbiota through targeted genome reconstruction.</title>
        <authorList>
            <person name="Lugli G.A."/>
            <person name="Alessandri G."/>
            <person name="Milani C."/>
            <person name="Viappiani A."/>
            <person name="Fontana F."/>
            <person name="Tarracchini C."/>
            <person name="Mancabelli L."/>
            <person name="Argentini C."/>
            <person name="Ruiz L."/>
            <person name="Margolles A."/>
            <person name="van Sinderen D."/>
            <person name="Turroni F."/>
            <person name="Ventura M."/>
        </authorList>
    </citation>
    <scope>NUCLEOTIDE SEQUENCE [LARGE SCALE GENOMIC DNA]</scope>
    <source>
        <strain evidence="4 5">MA1</strain>
    </source>
</reference>
<evidence type="ECO:0000313" key="4">
    <source>
        <dbReference type="EMBL" id="MCH9275807.1"/>
    </source>
</evidence>
<feature type="region of interest" description="Disordered" evidence="3">
    <location>
        <begin position="171"/>
        <end position="247"/>
    </location>
</feature>
<dbReference type="Proteomes" id="UP000710815">
    <property type="component" value="Unassembled WGS sequence"/>
</dbReference>
<keyword evidence="5" id="KW-1185">Reference proteome</keyword>
<proteinExistence type="predicted"/>
<dbReference type="Gene3D" id="2.40.50.140">
    <property type="entry name" value="Nucleic acid-binding proteins"/>
    <property type="match status" value="1"/>
</dbReference>
<feature type="region of interest" description="Disordered" evidence="3">
    <location>
        <begin position="111"/>
        <end position="139"/>
    </location>
</feature>
<dbReference type="SUPFAM" id="SSF50249">
    <property type="entry name" value="Nucleic acid-binding proteins"/>
    <property type="match status" value="1"/>
</dbReference>
<sequence length="247" mass="24984">MALQQGLVTITGRVGSTPQGFGHSSPPTICTFRLGCTRGYYDANRQWRSTPTTWITVKTFRALAANVISSVRTGQPVIVVGVLATEEWTAENGDKRSRTVLEASNVGHDLNYGTTYLNQPRRDAAGAGQGGDGGGAGGVGSNNAGPAGANGAFAAGNASLSSAIGNDPFLPNAGMPPNSPATGGVAPNAADYRPVEIVSEPADASAGEPRPAQAATPDGPPASDQSPSGGIPPVDTPPPDEFGNDEF</sequence>
<gene>
    <name evidence="4" type="ORF">JS533_005920</name>
</gene>
<dbReference type="GO" id="GO:0003677">
    <property type="term" value="F:DNA binding"/>
    <property type="evidence" value="ECO:0007669"/>
    <property type="project" value="UniProtKB-KW"/>
</dbReference>
<keyword evidence="1 2" id="KW-0238">DNA-binding</keyword>
<organism evidence="4 5">
    <name type="scientific">Bifidobacterium amazonense</name>
    <dbReference type="NCBI Taxonomy" id="2809027"/>
    <lineage>
        <taxon>Bacteria</taxon>
        <taxon>Bacillati</taxon>
        <taxon>Actinomycetota</taxon>
        <taxon>Actinomycetes</taxon>
        <taxon>Bifidobacteriales</taxon>
        <taxon>Bifidobacteriaceae</taxon>
        <taxon>Bifidobacterium</taxon>
    </lineage>
</organism>
<dbReference type="PROSITE" id="PS50935">
    <property type="entry name" value="SSB"/>
    <property type="match status" value="1"/>
</dbReference>
<feature type="compositionally biased region" description="Gly residues" evidence="3">
    <location>
        <begin position="127"/>
        <end position="139"/>
    </location>
</feature>
<evidence type="ECO:0000313" key="5">
    <source>
        <dbReference type="Proteomes" id="UP000710815"/>
    </source>
</evidence>